<dbReference type="InterPro" id="IPR011050">
    <property type="entry name" value="Pectin_lyase_fold/virulence"/>
</dbReference>
<proteinExistence type="predicted"/>
<dbReference type="SMART" id="SM00710">
    <property type="entry name" value="PbH1"/>
    <property type="match status" value="3"/>
</dbReference>
<keyword evidence="3" id="KW-1185">Reference proteome</keyword>
<dbReference type="RefSeq" id="WP_304600441.1">
    <property type="nucleotide sequence ID" value="NZ_JAUQYP010000001.1"/>
</dbReference>
<gene>
    <name evidence="2" type="ORF">Q6348_06250</name>
</gene>
<dbReference type="Proteomes" id="UP001232536">
    <property type="component" value="Unassembled WGS sequence"/>
</dbReference>
<dbReference type="EMBL" id="JAUQYP010000001">
    <property type="protein sequence ID" value="MDO8106797.1"/>
    <property type="molecule type" value="Genomic_DNA"/>
</dbReference>
<feature type="compositionally biased region" description="Low complexity" evidence="1">
    <location>
        <begin position="434"/>
        <end position="445"/>
    </location>
</feature>
<dbReference type="InterPro" id="IPR012334">
    <property type="entry name" value="Pectin_lyas_fold"/>
</dbReference>
<name>A0ABT9DCZ0_9CELL</name>
<evidence type="ECO:0000313" key="2">
    <source>
        <dbReference type="EMBL" id="MDO8106797.1"/>
    </source>
</evidence>
<dbReference type="InterPro" id="IPR006626">
    <property type="entry name" value="PbH1"/>
</dbReference>
<evidence type="ECO:0008006" key="4">
    <source>
        <dbReference type="Google" id="ProtNLM"/>
    </source>
</evidence>
<evidence type="ECO:0000313" key="3">
    <source>
        <dbReference type="Proteomes" id="UP001232536"/>
    </source>
</evidence>
<comment type="caution">
    <text evidence="2">The sequence shown here is derived from an EMBL/GenBank/DDBJ whole genome shotgun (WGS) entry which is preliminary data.</text>
</comment>
<sequence length="686" mass="70330">MNHPSQRRTAVSALLAAARRVAVPVFSLGLALVSVLAVPGAPARATTLSASTPTAADAVFVPVAPHRVMSATSFGAGTSRTLVIPGLPSGATAVQLTVTASRASTNTFISACAAGTPVLTCRQTSALNPTPRVDTATAALVALGGSAKNSVMLYNNVGTVQLVADISGYYVPAGTTGGSDFIPTTPYRAMQPRTFGARSNYTLSFPEAPAGAVAVALNLTGSHASALSFVSACPASQALSSCTSTSSLNVHPGIDVANLAIVKLSGSGNQVRLYNNSGTALLMADVEGFFVDSSKAPAGSANLAKVQPQRVLAGAAMGSGATTTVTLPNVPSGATAAVVNVTATAAAGASYVSACPTGTSLADCRESSTLNPRPLADTANNAVLKLGGPRGNQVTLYNNAGATRLFVDLQGYYVGDGSPLPEIAPAQPAPVTPGPSTTGVPTGTSLTRHDGDIVVTRDGTVLDGLDVHGYVVVKARNVVIRNSIVRGGTPTTYSRGLITVPSSAYSATVQDTEIVPEISSPYQDGLRGMNITATRLNIHGVVDQVHIYGDNVTITDSWLHDNAHFLNDPNHGGTPSHDDGVQIQVGRNITLRNNVITGSHNAAIMVTEDQGLVADLDIQNNLLDYGACVVNIKNQPTAPQNVRLADNTFGRHAIYPSCGIKMPNTSYRLALTGNYFTDGAPVTITR</sequence>
<evidence type="ECO:0000256" key="1">
    <source>
        <dbReference type="SAM" id="MobiDB-lite"/>
    </source>
</evidence>
<reference evidence="2 3" key="1">
    <citation type="submission" date="2023-07" db="EMBL/GenBank/DDBJ databases">
        <title>Description of novel actinomycetes strains, isolated from tidal flat sediment.</title>
        <authorList>
            <person name="Lu C."/>
        </authorList>
    </citation>
    <scope>NUCLEOTIDE SEQUENCE [LARGE SCALE GENOMIC DNA]</scope>
    <source>
        <strain evidence="2 3">SYSU T00b441</strain>
    </source>
</reference>
<dbReference type="SUPFAM" id="SSF51126">
    <property type="entry name" value="Pectin lyase-like"/>
    <property type="match status" value="1"/>
</dbReference>
<feature type="region of interest" description="Disordered" evidence="1">
    <location>
        <begin position="426"/>
        <end position="449"/>
    </location>
</feature>
<protein>
    <recommendedName>
        <fullName evidence="4">Right handed beta helix domain-containing protein</fullName>
    </recommendedName>
</protein>
<organism evidence="2 3">
    <name type="scientific">Actinotalea lenta</name>
    <dbReference type="NCBI Taxonomy" id="3064654"/>
    <lineage>
        <taxon>Bacteria</taxon>
        <taxon>Bacillati</taxon>
        <taxon>Actinomycetota</taxon>
        <taxon>Actinomycetes</taxon>
        <taxon>Micrococcales</taxon>
        <taxon>Cellulomonadaceae</taxon>
        <taxon>Actinotalea</taxon>
    </lineage>
</organism>
<accession>A0ABT9DCZ0</accession>
<dbReference type="Gene3D" id="2.160.20.10">
    <property type="entry name" value="Single-stranded right-handed beta-helix, Pectin lyase-like"/>
    <property type="match status" value="1"/>
</dbReference>